<dbReference type="AlphaFoldDB" id="A0A518D307"/>
<dbReference type="Pfam" id="PF19502">
    <property type="entry name" value="DUF6036"/>
    <property type="match status" value="1"/>
</dbReference>
<feature type="domain" description="DUF6036" evidence="1">
    <location>
        <begin position="22"/>
        <end position="60"/>
    </location>
</feature>
<protein>
    <recommendedName>
        <fullName evidence="1">DUF6036 domain-containing protein</fullName>
    </recommendedName>
</protein>
<keyword evidence="3" id="KW-1185">Reference proteome</keyword>
<dbReference type="Proteomes" id="UP000319342">
    <property type="component" value="Chromosome"/>
</dbReference>
<dbReference type="EMBL" id="CP036290">
    <property type="protein sequence ID" value="QDU85834.1"/>
    <property type="molecule type" value="Genomic_DNA"/>
</dbReference>
<organism evidence="2 3">
    <name type="scientific">Rohdeia mirabilis</name>
    <dbReference type="NCBI Taxonomy" id="2528008"/>
    <lineage>
        <taxon>Bacteria</taxon>
        <taxon>Pseudomonadati</taxon>
        <taxon>Planctomycetota</taxon>
        <taxon>Planctomycetia</taxon>
        <taxon>Planctomycetia incertae sedis</taxon>
        <taxon>Rohdeia</taxon>
    </lineage>
</organism>
<sequence>MDARGAMDRETTERLLRAVGDLLDARGERHQVLVVGGVALAFGNVVTRTTQDVDVIALSDPGRRTISSAVPLPPVLQQAVATVARDFDLAPDWMNSVIGCQLDLGAPPGLLEEADWRTWGGLDVGFAGRRALVALKLYAAADQGPRSKHVHDLVALSPSEAEWNEARAWVRDQDHSPEFHRIVDQVVDHVRGHHGDHRTD</sequence>
<evidence type="ECO:0000313" key="2">
    <source>
        <dbReference type="EMBL" id="QDU85834.1"/>
    </source>
</evidence>
<dbReference type="RefSeq" id="WP_145189935.1">
    <property type="nucleotide sequence ID" value="NZ_CP036290.1"/>
</dbReference>
<name>A0A518D307_9BACT</name>
<reference evidence="2 3" key="1">
    <citation type="submission" date="2019-02" db="EMBL/GenBank/DDBJ databases">
        <title>Deep-cultivation of Planctomycetes and their phenomic and genomic characterization uncovers novel biology.</title>
        <authorList>
            <person name="Wiegand S."/>
            <person name="Jogler M."/>
            <person name="Boedeker C."/>
            <person name="Pinto D."/>
            <person name="Vollmers J."/>
            <person name="Rivas-Marin E."/>
            <person name="Kohn T."/>
            <person name="Peeters S.H."/>
            <person name="Heuer A."/>
            <person name="Rast P."/>
            <person name="Oberbeckmann S."/>
            <person name="Bunk B."/>
            <person name="Jeske O."/>
            <person name="Meyerdierks A."/>
            <person name="Storesund J.E."/>
            <person name="Kallscheuer N."/>
            <person name="Luecker S."/>
            <person name="Lage O.M."/>
            <person name="Pohl T."/>
            <person name="Merkel B.J."/>
            <person name="Hornburger P."/>
            <person name="Mueller R.-W."/>
            <person name="Bruemmer F."/>
            <person name="Labrenz M."/>
            <person name="Spormann A.M."/>
            <person name="Op den Camp H."/>
            <person name="Overmann J."/>
            <person name="Amann R."/>
            <person name="Jetten M.S.M."/>
            <person name="Mascher T."/>
            <person name="Medema M.H."/>
            <person name="Devos D.P."/>
            <person name="Kaster A.-K."/>
            <person name="Ovreas L."/>
            <person name="Rohde M."/>
            <person name="Galperin M.Y."/>
            <person name="Jogler C."/>
        </authorList>
    </citation>
    <scope>NUCLEOTIDE SEQUENCE [LARGE SCALE GENOMIC DNA]</scope>
    <source>
        <strain evidence="2 3">Pla163</strain>
    </source>
</reference>
<dbReference type="OrthoDB" id="48438at2"/>
<accession>A0A518D307</accession>
<proteinExistence type="predicted"/>
<gene>
    <name evidence="2" type="ORF">Pla163_29750</name>
</gene>
<evidence type="ECO:0000313" key="3">
    <source>
        <dbReference type="Proteomes" id="UP000319342"/>
    </source>
</evidence>
<evidence type="ECO:0000259" key="1">
    <source>
        <dbReference type="Pfam" id="PF19502"/>
    </source>
</evidence>
<dbReference type="InterPro" id="IPR045792">
    <property type="entry name" value="DUF6036"/>
</dbReference>